<feature type="region of interest" description="Disordered" evidence="1">
    <location>
        <begin position="187"/>
        <end position="247"/>
    </location>
</feature>
<feature type="region of interest" description="Disordered" evidence="1">
    <location>
        <begin position="113"/>
        <end position="151"/>
    </location>
</feature>
<name>A0A914GV75_GLORO</name>
<evidence type="ECO:0000313" key="2">
    <source>
        <dbReference type="Proteomes" id="UP000887572"/>
    </source>
</evidence>
<proteinExistence type="predicted"/>
<feature type="compositionally biased region" description="Polar residues" evidence="1">
    <location>
        <begin position="208"/>
        <end position="243"/>
    </location>
</feature>
<reference evidence="3" key="1">
    <citation type="submission" date="2022-11" db="UniProtKB">
        <authorList>
            <consortium name="WormBaseParasite"/>
        </authorList>
    </citation>
    <scope>IDENTIFICATION</scope>
</reference>
<dbReference type="Proteomes" id="UP000887572">
    <property type="component" value="Unplaced"/>
</dbReference>
<feature type="region of interest" description="Disordered" evidence="1">
    <location>
        <begin position="40"/>
        <end position="99"/>
    </location>
</feature>
<feature type="compositionally biased region" description="Polar residues" evidence="1">
    <location>
        <begin position="72"/>
        <end position="88"/>
    </location>
</feature>
<feature type="compositionally biased region" description="Basic and acidic residues" evidence="1">
    <location>
        <begin position="187"/>
        <end position="197"/>
    </location>
</feature>
<organism evidence="2 3">
    <name type="scientific">Globodera rostochiensis</name>
    <name type="common">Golden nematode worm</name>
    <name type="synonym">Heterodera rostochiensis</name>
    <dbReference type="NCBI Taxonomy" id="31243"/>
    <lineage>
        <taxon>Eukaryota</taxon>
        <taxon>Metazoa</taxon>
        <taxon>Ecdysozoa</taxon>
        <taxon>Nematoda</taxon>
        <taxon>Chromadorea</taxon>
        <taxon>Rhabditida</taxon>
        <taxon>Tylenchina</taxon>
        <taxon>Tylenchomorpha</taxon>
        <taxon>Tylenchoidea</taxon>
        <taxon>Heteroderidae</taxon>
        <taxon>Heteroderinae</taxon>
        <taxon>Globodera</taxon>
    </lineage>
</organism>
<accession>A0A914GV75</accession>
<evidence type="ECO:0000256" key="1">
    <source>
        <dbReference type="SAM" id="MobiDB-lite"/>
    </source>
</evidence>
<dbReference type="WBParaSite" id="Gr19_v10_g11643.t1">
    <property type="protein sequence ID" value="Gr19_v10_g11643.t1"/>
    <property type="gene ID" value="Gr19_v10_g11643"/>
</dbReference>
<protein>
    <submittedName>
        <fullName evidence="3">Uncharacterized protein</fullName>
    </submittedName>
</protein>
<evidence type="ECO:0000313" key="3">
    <source>
        <dbReference type="WBParaSite" id="Gr19_v10_g11643.t1"/>
    </source>
</evidence>
<keyword evidence="2" id="KW-1185">Reference proteome</keyword>
<dbReference type="AlphaFoldDB" id="A0A914GV75"/>
<sequence length="311" mass="35522">MPVIKLSALDNTQLRKRKLAVPHQDIMLGVDVLPSGFTLSQSKTENSERIRPHRHGPRSERHLHPLSARPNCKTNSPTVKQTTKCPTSTRRRTPKNDERLPCLHSASNVHVKNGLDHLNSPENLEYGRPSMRDSANNKKAAIQQGQKPSIEVARHQKHRGAYKFSANKQEPNKIPWKSDLACRRTFQEKSPVRENRTSHPKPWIFSGTRRQPSTTPGPTRQSAFPQEPATNGKSTTTPSSQKQGFRPDTLDYRSFKFNQHKQTLELANSHRDHADKPVGLTRLQSCVQPTNVSRTIWRSRNSERQHFQQFL</sequence>